<keyword evidence="2" id="KW-1185">Reference proteome</keyword>
<dbReference type="RefSeq" id="WP_092602157.1">
    <property type="nucleotide sequence ID" value="NZ_FNJR01000008.1"/>
</dbReference>
<sequence length="162" mass="18487">MGELAERLDNIRVRVSAPGMDIQAELRDRTEFSLSFGESVYEFADERALERALASVARLLYAGWQRQYREAVAGRGLDVEPRDQHDFDFQEACRAVESYGESSDGRFALSAVGMDEFTARIKRGSLRELREEEFAARVAEAATVLVRDYQSRTTELKLRYYG</sequence>
<gene>
    <name evidence="1" type="ORF">SAMN04487905_10853</name>
</gene>
<dbReference type="AlphaFoldDB" id="A0A1H0V7G2"/>
<dbReference type="Proteomes" id="UP000199497">
    <property type="component" value="Unassembled WGS sequence"/>
</dbReference>
<reference evidence="2" key="1">
    <citation type="submission" date="2016-10" db="EMBL/GenBank/DDBJ databases">
        <authorList>
            <person name="Varghese N."/>
            <person name="Submissions S."/>
        </authorList>
    </citation>
    <scope>NUCLEOTIDE SEQUENCE [LARGE SCALE GENOMIC DNA]</scope>
    <source>
        <strain evidence="2">DSM 46732</strain>
    </source>
</reference>
<evidence type="ECO:0000313" key="1">
    <source>
        <dbReference type="EMBL" id="SDP74284.1"/>
    </source>
</evidence>
<organism evidence="1 2">
    <name type="scientific">Actinopolyspora xinjiangensis</name>
    <dbReference type="NCBI Taxonomy" id="405564"/>
    <lineage>
        <taxon>Bacteria</taxon>
        <taxon>Bacillati</taxon>
        <taxon>Actinomycetota</taxon>
        <taxon>Actinomycetes</taxon>
        <taxon>Actinopolysporales</taxon>
        <taxon>Actinopolysporaceae</taxon>
        <taxon>Actinopolyspora</taxon>
    </lineage>
</organism>
<dbReference type="STRING" id="405564.SAMN04487905_10853"/>
<evidence type="ECO:0000313" key="2">
    <source>
        <dbReference type="Proteomes" id="UP000199497"/>
    </source>
</evidence>
<name>A0A1H0V7G2_9ACTN</name>
<proteinExistence type="predicted"/>
<accession>A0A1H0V7G2</accession>
<protein>
    <submittedName>
        <fullName evidence="1">Uncharacterized protein</fullName>
    </submittedName>
</protein>
<dbReference type="EMBL" id="FNJR01000008">
    <property type="protein sequence ID" value="SDP74284.1"/>
    <property type="molecule type" value="Genomic_DNA"/>
</dbReference>
<dbReference type="OrthoDB" id="3679680at2"/>